<dbReference type="eggNOG" id="COG5649">
    <property type="taxonomic scope" value="Bacteria"/>
</dbReference>
<dbReference type="InterPro" id="IPR014922">
    <property type="entry name" value="YdhG-like"/>
</dbReference>
<dbReference type="AlphaFoldDB" id="U3A0C4"/>
<dbReference type="SUPFAM" id="SSF159888">
    <property type="entry name" value="YdhG-like"/>
    <property type="match status" value="1"/>
</dbReference>
<name>U3A0C4_VIBPR</name>
<dbReference type="Pfam" id="PF08818">
    <property type="entry name" value="DUF1801"/>
    <property type="match status" value="1"/>
</dbReference>
<dbReference type="Proteomes" id="UP000016570">
    <property type="component" value="Unassembled WGS sequence"/>
</dbReference>
<keyword evidence="3" id="KW-1185">Reference proteome</keyword>
<comment type="caution">
    <text evidence="2">The sequence shown here is derived from an EMBL/GenBank/DDBJ whole genome shotgun (WGS) entry which is preliminary data.</text>
</comment>
<feature type="domain" description="YdhG-like" evidence="1">
    <location>
        <begin position="25"/>
        <end position="126"/>
    </location>
</feature>
<evidence type="ECO:0000313" key="2">
    <source>
        <dbReference type="EMBL" id="GAD66782.1"/>
    </source>
</evidence>
<dbReference type="Gene3D" id="3.90.1150.200">
    <property type="match status" value="1"/>
</dbReference>
<accession>U3A0C4</accession>
<gene>
    <name evidence="2" type="ORF">VPR01S_05_00770</name>
</gene>
<sequence>MQNDSGSNRYASSVDTKIASLGDWRGECLSQLRTLIHEALPEVKEECKWIKPSNPLGVIVWSQDGMICTGESYKEKVKLTFLNGAAIDDPQQLFNASLEGKARRAIDIAEGGELDALAFQSLIRRAAEYNRQR</sequence>
<reference evidence="2 3" key="1">
    <citation type="submission" date="2013-09" db="EMBL/GenBank/DDBJ databases">
        <title>Whole genome shotgun sequence of Vibrio proteolyticus NBRC 13287.</title>
        <authorList>
            <person name="Isaki S."/>
            <person name="Hosoyama A."/>
            <person name="Numata M."/>
            <person name="Hashimoto M."/>
            <person name="Hosoyama Y."/>
            <person name="Tsuchikane K."/>
            <person name="Noguchi M."/>
            <person name="Hirakata S."/>
            <person name="Ichikawa N."/>
            <person name="Ohji S."/>
            <person name="Yamazoe A."/>
            <person name="Fujita N."/>
        </authorList>
    </citation>
    <scope>NUCLEOTIDE SEQUENCE [LARGE SCALE GENOMIC DNA]</scope>
    <source>
        <strain evidence="2 3">NBRC 13287</strain>
    </source>
</reference>
<proteinExistence type="predicted"/>
<dbReference type="EMBL" id="BATJ01000005">
    <property type="protein sequence ID" value="GAD66782.1"/>
    <property type="molecule type" value="Genomic_DNA"/>
</dbReference>
<evidence type="ECO:0000313" key="3">
    <source>
        <dbReference type="Proteomes" id="UP000016570"/>
    </source>
</evidence>
<dbReference type="RefSeq" id="WP_021704760.1">
    <property type="nucleotide sequence ID" value="NZ_BATJ01000005.1"/>
</dbReference>
<protein>
    <recommendedName>
        <fullName evidence="1">YdhG-like domain-containing protein</fullName>
    </recommendedName>
</protein>
<organism evidence="2 3">
    <name type="scientific">Vibrio proteolyticus NBRC 13287</name>
    <dbReference type="NCBI Taxonomy" id="1219065"/>
    <lineage>
        <taxon>Bacteria</taxon>
        <taxon>Pseudomonadati</taxon>
        <taxon>Pseudomonadota</taxon>
        <taxon>Gammaproteobacteria</taxon>
        <taxon>Vibrionales</taxon>
        <taxon>Vibrionaceae</taxon>
        <taxon>Vibrio</taxon>
    </lineage>
</organism>
<dbReference type="STRING" id="1219065.VPR01S_05_00770"/>
<evidence type="ECO:0000259" key="1">
    <source>
        <dbReference type="Pfam" id="PF08818"/>
    </source>
</evidence>